<dbReference type="Proteomes" id="UP000748531">
    <property type="component" value="Unassembled WGS sequence"/>
</dbReference>
<accession>A0A8J4SQZ7</accession>
<evidence type="ECO:0000313" key="2">
    <source>
        <dbReference type="Proteomes" id="UP000748531"/>
    </source>
</evidence>
<gene>
    <name evidence="1" type="ORF">PHET_03419</name>
</gene>
<dbReference type="AlphaFoldDB" id="A0A8J4SQZ7"/>
<keyword evidence="2" id="KW-1185">Reference proteome</keyword>
<reference evidence="1" key="1">
    <citation type="submission" date="2019-05" db="EMBL/GenBank/DDBJ databases">
        <title>Annotation for the trematode Paragonimus heterotremus.</title>
        <authorList>
            <person name="Choi Y.-J."/>
        </authorList>
    </citation>
    <scope>NUCLEOTIDE SEQUENCE</scope>
    <source>
        <strain evidence="1">LC</strain>
    </source>
</reference>
<organism evidence="1 2">
    <name type="scientific">Paragonimus heterotremus</name>
    <dbReference type="NCBI Taxonomy" id="100268"/>
    <lineage>
        <taxon>Eukaryota</taxon>
        <taxon>Metazoa</taxon>
        <taxon>Spiralia</taxon>
        <taxon>Lophotrochozoa</taxon>
        <taxon>Platyhelminthes</taxon>
        <taxon>Trematoda</taxon>
        <taxon>Digenea</taxon>
        <taxon>Plagiorchiida</taxon>
        <taxon>Troglotremata</taxon>
        <taxon>Troglotrematidae</taxon>
        <taxon>Paragonimus</taxon>
    </lineage>
</organism>
<comment type="caution">
    <text evidence="1">The sequence shown here is derived from an EMBL/GenBank/DDBJ whole genome shotgun (WGS) entry which is preliminary data.</text>
</comment>
<proteinExistence type="predicted"/>
<sequence length="181" mass="19131">MAKAQQPLKLQRFSKGRVFRKIHLNSIVSRAQQARISGDFSSISSSPHGTVSLPLLLSQGKGNQNVNITKSDIFGSGLPSHARIAPGTTAPTDATPSIPAGSQFHLHAADDVAGFRTCDSASHLSDAYSNSLYSLPHLERATSLDDAPPDSDRPVDVSANLPIDTVKSLSLGQHTAEVPVD</sequence>
<name>A0A8J4SQZ7_9TREM</name>
<evidence type="ECO:0000313" key="1">
    <source>
        <dbReference type="EMBL" id="KAF5402932.1"/>
    </source>
</evidence>
<dbReference type="EMBL" id="LUCH01001520">
    <property type="protein sequence ID" value="KAF5402932.1"/>
    <property type="molecule type" value="Genomic_DNA"/>
</dbReference>
<protein>
    <submittedName>
        <fullName evidence="1">Uncharacterized protein</fullName>
    </submittedName>
</protein>